<evidence type="ECO:0000256" key="1">
    <source>
        <dbReference type="SAM" id="MobiDB-lite"/>
    </source>
</evidence>
<name>A0A9W9HZQ8_9EURO</name>
<dbReference type="Proteomes" id="UP001146351">
    <property type="component" value="Unassembled WGS sequence"/>
</dbReference>
<feature type="region of interest" description="Disordered" evidence="1">
    <location>
        <begin position="66"/>
        <end position="113"/>
    </location>
</feature>
<feature type="region of interest" description="Disordered" evidence="1">
    <location>
        <begin position="1"/>
        <end position="32"/>
    </location>
</feature>
<gene>
    <name evidence="2" type="ORF">N7492_006651</name>
</gene>
<keyword evidence="3" id="KW-1185">Reference proteome</keyword>
<feature type="compositionally biased region" description="Polar residues" evidence="1">
    <location>
        <begin position="16"/>
        <end position="30"/>
    </location>
</feature>
<sequence>MDSQGPPDWFMPVEDPTNNANNPTLSSSLGAGTKLAQAVRDLEGQGDQLALPGTGDEPFDIERFLNDRRAKQLPTKMEGIDEDRENQDAKTEQGNDGMNYEDDDTLSESERID</sequence>
<evidence type="ECO:0000313" key="3">
    <source>
        <dbReference type="Proteomes" id="UP001146351"/>
    </source>
</evidence>
<evidence type="ECO:0000313" key="2">
    <source>
        <dbReference type="EMBL" id="KAJ5161259.1"/>
    </source>
</evidence>
<reference evidence="2" key="1">
    <citation type="submission" date="2022-11" db="EMBL/GenBank/DDBJ databases">
        <authorList>
            <person name="Petersen C."/>
        </authorList>
    </citation>
    <scope>NUCLEOTIDE SEQUENCE</scope>
    <source>
        <strain evidence="2">IBT 21917</strain>
    </source>
</reference>
<proteinExistence type="predicted"/>
<reference evidence="2" key="2">
    <citation type="journal article" date="2023" name="IMA Fungus">
        <title>Comparative genomic study of the Penicillium genus elucidates a diverse pangenome and 15 lateral gene transfer events.</title>
        <authorList>
            <person name="Petersen C."/>
            <person name="Sorensen T."/>
            <person name="Nielsen M.R."/>
            <person name="Sondergaard T.E."/>
            <person name="Sorensen J.L."/>
            <person name="Fitzpatrick D.A."/>
            <person name="Frisvad J.C."/>
            <person name="Nielsen K.L."/>
        </authorList>
    </citation>
    <scope>NUCLEOTIDE SEQUENCE</scope>
    <source>
        <strain evidence="2">IBT 21917</strain>
    </source>
</reference>
<dbReference type="EMBL" id="JAPQKO010000005">
    <property type="protein sequence ID" value="KAJ5161259.1"/>
    <property type="molecule type" value="Genomic_DNA"/>
</dbReference>
<dbReference type="AlphaFoldDB" id="A0A9W9HZQ8"/>
<accession>A0A9W9HZQ8</accession>
<comment type="caution">
    <text evidence="2">The sequence shown here is derived from an EMBL/GenBank/DDBJ whole genome shotgun (WGS) entry which is preliminary data.</text>
</comment>
<protein>
    <submittedName>
        <fullName evidence="2">Uncharacterized protein</fullName>
    </submittedName>
</protein>
<organism evidence="2 3">
    <name type="scientific">Penicillium capsulatum</name>
    <dbReference type="NCBI Taxonomy" id="69766"/>
    <lineage>
        <taxon>Eukaryota</taxon>
        <taxon>Fungi</taxon>
        <taxon>Dikarya</taxon>
        <taxon>Ascomycota</taxon>
        <taxon>Pezizomycotina</taxon>
        <taxon>Eurotiomycetes</taxon>
        <taxon>Eurotiomycetidae</taxon>
        <taxon>Eurotiales</taxon>
        <taxon>Aspergillaceae</taxon>
        <taxon>Penicillium</taxon>
    </lineage>
</organism>